<evidence type="ECO:0000313" key="3">
    <source>
        <dbReference type="Proteomes" id="UP001234178"/>
    </source>
</evidence>
<proteinExistence type="predicted"/>
<protein>
    <submittedName>
        <fullName evidence="2">Uncharacterized protein</fullName>
    </submittedName>
</protein>
<dbReference type="InterPro" id="IPR052660">
    <property type="entry name" value="Erythrocyte_Invasion_ImmMod"/>
</dbReference>
<organism evidence="2 3">
    <name type="scientific">Daphnia magna</name>
    <dbReference type="NCBI Taxonomy" id="35525"/>
    <lineage>
        <taxon>Eukaryota</taxon>
        <taxon>Metazoa</taxon>
        <taxon>Ecdysozoa</taxon>
        <taxon>Arthropoda</taxon>
        <taxon>Crustacea</taxon>
        <taxon>Branchiopoda</taxon>
        <taxon>Diplostraca</taxon>
        <taxon>Cladocera</taxon>
        <taxon>Anomopoda</taxon>
        <taxon>Daphniidae</taxon>
        <taxon>Daphnia</taxon>
    </lineage>
</organism>
<sequence>MADATEKWQIPPEKATQNEVEAQIRKQTSLKIENQASEALKLTTLDENRKPEASTYQSPINEDPNYGLPKSINELNRHLKFEISKMHEQFKISMETEHENKLAKEIRDVYCQLSKIKRTQAIILAQTNGILAAAALGLPVCSRLYGFGQAMTLQQCEPKRILLTANETKCGFQPFFNYGTSNCTIGTDGWSIHPYSECFWKSQLVNINGYPHAWEHNETNGDWVRQEATIHTPNLDLIAEFEELHLNDFDFALKSHPAHDTMEMEQLNILNDLVGRLQEGETKSLSNIIVTEEQDNQIGNMFSWFDTLKIMGLSDIHHWTLVSGRPLILEDVLENGH</sequence>
<evidence type="ECO:0000313" key="2">
    <source>
        <dbReference type="EMBL" id="KAK4009519.1"/>
    </source>
</evidence>
<evidence type="ECO:0000256" key="1">
    <source>
        <dbReference type="SAM" id="MobiDB-lite"/>
    </source>
</evidence>
<accession>A0ABQ9Z9Z9</accession>
<reference evidence="2 3" key="1">
    <citation type="journal article" date="2023" name="Nucleic Acids Res.">
        <title>The hologenome of Daphnia magna reveals possible DNA methylation and microbiome-mediated evolution of the host genome.</title>
        <authorList>
            <person name="Chaturvedi A."/>
            <person name="Li X."/>
            <person name="Dhandapani V."/>
            <person name="Marshall H."/>
            <person name="Kissane S."/>
            <person name="Cuenca-Cambronero M."/>
            <person name="Asole G."/>
            <person name="Calvet F."/>
            <person name="Ruiz-Romero M."/>
            <person name="Marangio P."/>
            <person name="Guigo R."/>
            <person name="Rago D."/>
            <person name="Mirbahai L."/>
            <person name="Eastwood N."/>
            <person name="Colbourne J.K."/>
            <person name="Zhou J."/>
            <person name="Mallon E."/>
            <person name="Orsini L."/>
        </authorList>
    </citation>
    <scope>NUCLEOTIDE SEQUENCE [LARGE SCALE GENOMIC DNA]</scope>
    <source>
        <strain evidence="2">LRV0_1</strain>
    </source>
</reference>
<keyword evidence="3" id="KW-1185">Reference proteome</keyword>
<name>A0ABQ9Z9Z9_9CRUS</name>
<gene>
    <name evidence="2" type="ORF">OUZ56_018646</name>
</gene>
<dbReference type="PANTHER" id="PTHR16021">
    <property type="entry name" value="MANSC DOMAIN CONTAINING PROTEIN 1"/>
    <property type="match status" value="1"/>
</dbReference>
<dbReference type="Proteomes" id="UP001234178">
    <property type="component" value="Unassembled WGS sequence"/>
</dbReference>
<comment type="caution">
    <text evidence="2">The sequence shown here is derived from an EMBL/GenBank/DDBJ whole genome shotgun (WGS) entry which is preliminary data.</text>
</comment>
<feature type="region of interest" description="Disordered" evidence="1">
    <location>
        <begin position="1"/>
        <end position="20"/>
    </location>
</feature>
<dbReference type="EMBL" id="JAOYFB010000003">
    <property type="protein sequence ID" value="KAK4009519.1"/>
    <property type="molecule type" value="Genomic_DNA"/>
</dbReference>
<dbReference type="PANTHER" id="PTHR16021:SF23">
    <property type="entry name" value="FI18411P1-RELATED"/>
    <property type="match status" value="1"/>
</dbReference>
<feature type="region of interest" description="Disordered" evidence="1">
    <location>
        <begin position="44"/>
        <end position="67"/>
    </location>
</feature>